<sequence length="347" mass="34995">MSFAESNGVVHAQPMQNIGSSDGGAAPVPYYPILPPLSSSSPPTTTMETYQVSPAAGAAVPVPLSFPVDPMVSMDPTSIEPAKRKRGRPRKYAPDGAANSGMMSPPPLSAAQVAAQSGGGFSPTEGVEGASFAKKKGRGRPPGSGKKQQLGDLGSAGAGTEFRPQVIAVKAGEDVLAKLMSFSQSTSQAVCVLSANGSISNVSLQQAAISVGNVTYEGQFEILSLSGSFLLSESGGQRSRTGRLNVLLAGPDGHVLGGGVAGVLTAASAVQVIVGSFGMQGQKQSKLDLSDSFGVQSFLVSGASAAKSPSSLGTVSESSGEPVSPHNQLAEASNNGTPVVANNLPWR</sequence>
<dbReference type="PANTHER" id="PTHR31500:SF62">
    <property type="entry name" value="AT-HOOK MOTIF NUCLEAR-LOCALIZED PROTEIN"/>
    <property type="match status" value="1"/>
</dbReference>
<dbReference type="SUPFAM" id="SSF117856">
    <property type="entry name" value="AF0104/ALDC/Ptd012-like"/>
    <property type="match status" value="1"/>
</dbReference>
<dbReference type="Gene3D" id="3.30.1330.80">
    <property type="entry name" value="Hypothetical protein, similar to alpha- acetolactate decarboxylase, domain 2"/>
    <property type="match status" value="1"/>
</dbReference>
<gene>
    <name evidence="8" type="ORF">CQW23_03380</name>
</gene>
<accession>A0A2G2XBL5</accession>
<evidence type="ECO:0000256" key="2">
    <source>
        <dbReference type="ARBA" id="ARBA00023015"/>
    </source>
</evidence>
<reference evidence="9" key="2">
    <citation type="journal article" date="2017" name="J. Anim. Genet.">
        <title>Multiple reference genome sequences of hot pepper reveal the massive evolution of plant disease resistance genes by retroduplication.</title>
        <authorList>
            <person name="Kim S."/>
            <person name="Park J."/>
            <person name="Yeom S.-I."/>
            <person name="Kim Y.-M."/>
            <person name="Seo E."/>
            <person name="Kim K.-T."/>
            <person name="Kim M.-S."/>
            <person name="Lee J.M."/>
            <person name="Cheong K."/>
            <person name="Shin H.-S."/>
            <person name="Kim S.-B."/>
            <person name="Han K."/>
            <person name="Lee J."/>
            <person name="Park M."/>
            <person name="Lee H.-A."/>
            <person name="Lee H.-Y."/>
            <person name="Lee Y."/>
            <person name="Oh S."/>
            <person name="Lee J.H."/>
            <person name="Choi E."/>
            <person name="Choi E."/>
            <person name="Lee S.E."/>
            <person name="Jeon J."/>
            <person name="Kim H."/>
            <person name="Choi G."/>
            <person name="Song H."/>
            <person name="Lee J."/>
            <person name="Lee S.-C."/>
            <person name="Kwon J.-K."/>
            <person name="Lee H.-Y."/>
            <person name="Koo N."/>
            <person name="Hong Y."/>
            <person name="Kim R.W."/>
            <person name="Kang W.-H."/>
            <person name="Huh J.H."/>
            <person name="Kang B.-C."/>
            <person name="Yang T.-J."/>
            <person name="Lee Y.-H."/>
            <person name="Bennetzen J.L."/>
            <person name="Choi D."/>
        </authorList>
    </citation>
    <scope>NUCLEOTIDE SEQUENCE [LARGE SCALE GENOMIC DNA]</scope>
    <source>
        <strain evidence="9">cv. PBC81</strain>
    </source>
</reference>
<dbReference type="SMART" id="SM00384">
    <property type="entry name" value="AT_hook"/>
    <property type="match status" value="2"/>
</dbReference>
<dbReference type="Proteomes" id="UP000224567">
    <property type="component" value="Unassembled WGS sequence"/>
</dbReference>
<organism evidence="8 9">
    <name type="scientific">Capsicum baccatum</name>
    <name type="common">Peruvian pepper</name>
    <dbReference type="NCBI Taxonomy" id="33114"/>
    <lineage>
        <taxon>Eukaryota</taxon>
        <taxon>Viridiplantae</taxon>
        <taxon>Streptophyta</taxon>
        <taxon>Embryophyta</taxon>
        <taxon>Tracheophyta</taxon>
        <taxon>Spermatophyta</taxon>
        <taxon>Magnoliopsida</taxon>
        <taxon>eudicotyledons</taxon>
        <taxon>Gunneridae</taxon>
        <taxon>Pentapetalae</taxon>
        <taxon>asterids</taxon>
        <taxon>lamiids</taxon>
        <taxon>Solanales</taxon>
        <taxon>Solanaceae</taxon>
        <taxon>Solanoideae</taxon>
        <taxon>Capsiceae</taxon>
        <taxon>Capsicum</taxon>
    </lineage>
</organism>
<feature type="domain" description="PPC" evidence="7">
    <location>
        <begin position="159"/>
        <end position="301"/>
    </location>
</feature>
<evidence type="ECO:0000256" key="1">
    <source>
        <dbReference type="ARBA" id="ARBA00003687"/>
    </source>
</evidence>
<dbReference type="InterPro" id="IPR005175">
    <property type="entry name" value="PPC_dom"/>
</dbReference>
<comment type="caution">
    <text evidence="8">The sequence shown here is derived from an EMBL/GenBank/DDBJ whole genome shotgun (WGS) entry which is preliminary data.</text>
</comment>
<dbReference type="GO" id="GO:0005634">
    <property type="term" value="C:nucleus"/>
    <property type="evidence" value="ECO:0007669"/>
    <property type="project" value="UniProtKB-SubCell"/>
</dbReference>
<keyword evidence="5" id="KW-0539">Nucleus</keyword>
<dbReference type="EMBL" id="MLFT02000002">
    <property type="protein sequence ID" value="PHT54894.1"/>
    <property type="molecule type" value="Genomic_DNA"/>
</dbReference>
<dbReference type="OrthoDB" id="1750003at2759"/>
<proteinExistence type="predicted"/>
<keyword evidence="2 5" id="KW-0805">Transcription regulation</keyword>
<keyword evidence="3 5" id="KW-0238">DNA-binding</keyword>
<dbReference type="AlphaFoldDB" id="A0A2G2XBL5"/>
<dbReference type="Pfam" id="PF03479">
    <property type="entry name" value="PCC"/>
    <property type="match status" value="1"/>
</dbReference>
<evidence type="ECO:0000256" key="3">
    <source>
        <dbReference type="ARBA" id="ARBA00023125"/>
    </source>
</evidence>
<comment type="subcellular location">
    <subcellularLocation>
        <location evidence="5">Nucleus</location>
    </subcellularLocation>
</comment>
<evidence type="ECO:0000256" key="6">
    <source>
        <dbReference type="SAM" id="MobiDB-lite"/>
    </source>
</evidence>
<name>A0A2G2XBL5_CAPBA</name>
<keyword evidence="9" id="KW-1185">Reference proteome</keyword>
<evidence type="ECO:0000256" key="5">
    <source>
        <dbReference type="RuleBase" id="RU367031"/>
    </source>
</evidence>
<evidence type="ECO:0000256" key="4">
    <source>
        <dbReference type="ARBA" id="ARBA00023163"/>
    </source>
</evidence>
<comment type="domain">
    <text evidence="5">The PPC domain mediates interactions between AHL proteins.</text>
</comment>
<dbReference type="CDD" id="cd11378">
    <property type="entry name" value="DUF296"/>
    <property type="match status" value="1"/>
</dbReference>
<dbReference type="InterPro" id="IPR039605">
    <property type="entry name" value="AHL"/>
</dbReference>
<evidence type="ECO:0000313" key="8">
    <source>
        <dbReference type="EMBL" id="PHT54894.1"/>
    </source>
</evidence>
<keyword evidence="4 5" id="KW-0804">Transcription</keyword>
<dbReference type="InterPro" id="IPR017956">
    <property type="entry name" value="AT_hook_DNA-bd_motif"/>
</dbReference>
<dbReference type="STRING" id="33114.A0A2G2XBL5"/>
<feature type="region of interest" description="Disordered" evidence="6">
    <location>
        <begin position="308"/>
        <end position="347"/>
    </location>
</feature>
<comment type="function">
    <text evidence="1 5">Transcription factor that specifically binds AT-rich DNA sequences related to the nuclear matrix attachment regions (MARs).</text>
</comment>
<feature type="compositionally biased region" description="Polar residues" evidence="6">
    <location>
        <begin position="308"/>
        <end position="337"/>
    </location>
</feature>
<dbReference type="PROSITE" id="PS51742">
    <property type="entry name" value="PPC"/>
    <property type="match status" value="1"/>
</dbReference>
<feature type="region of interest" description="Disordered" evidence="6">
    <location>
        <begin position="68"/>
        <end position="157"/>
    </location>
</feature>
<evidence type="ECO:0000259" key="7">
    <source>
        <dbReference type="PROSITE" id="PS51742"/>
    </source>
</evidence>
<dbReference type="PANTHER" id="PTHR31500">
    <property type="entry name" value="AT-HOOK MOTIF NUCLEAR-LOCALIZED PROTEIN 9"/>
    <property type="match status" value="1"/>
</dbReference>
<dbReference type="GO" id="GO:0003680">
    <property type="term" value="F:minor groove of adenine-thymine-rich DNA binding"/>
    <property type="evidence" value="ECO:0007669"/>
    <property type="project" value="UniProtKB-UniRule"/>
</dbReference>
<protein>
    <recommendedName>
        <fullName evidence="5">AT-hook motif nuclear-localized protein</fullName>
    </recommendedName>
</protein>
<reference evidence="8 9" key="1">
    <citation type="journal article" date="2017" name="Genome Biol.">
        <title>New reference genome sequences of hot pepper reveal the massive evolution of plant disease-resistance genes by retroduplication.</title>
        <authorList>
            <person name="Kim S."/>
            <person name="Park J."/>
            <person name="Yeom S.I."/>
            <person name="Kim Y.M."/>
            <person name="Seo E."/>
            <person name="Kim K.T."/>
            <person name="Kim M.S."/>
            <person name="Lee J.M."/>
            <person name="Cheong K."/>
            <person name="Shin H.S."/>
            <person name="Kim S.B."/>
            <person name="Han K."/>
            <person name="Lee J."/>
            <person name="Park M."/>
            <person name="Lee H.A."/>
            <person name="Lee H.Y."/>
            <person name="Lee Y."/>
            <person name="Oh S."/>
            <person name="Lee J.H."/>
            <person name="Choi E."/>
            <person name="Choi E."/>
            <person name="Lee S.E."/>
            <person name="Jeon J."/>
            <person name="Kim H."/>
            <person name="Choi G."/>
            <person name="Song H."/>
            <person name="Lee J."/>
            <person name="Lee S.C."/>
            <person name="Kwon J.K."/>
            <person name="Lee H.Y."/>
            <person name="Koo N."/>
            <person name="Hong Y."/>
            <person name="Kim R.W."/>
            <person name="Kang W.H."/>
            <person name="Huh J.H."/>
            <person name="Kang B.C."/>
            <person name="Yang T.J."/>
            <person name="Lee Y.H."/>
            <person name="Bennetzen J.L."/>
            <person name="Choi D."/>
        </authorList>
    </citation>
    <scope>NUCLEOTIDE SEQUENCE [LARGE SCALE GENOMIC DNA]</scope>
    <source>
        <strain evidence="9">cv. PBC81</strain>
    </source>
</reference>
<evidence type="ECO:0000313" key="9">
    <source>
        <dbReference type="Proteomes" id="UP000224567"/>
    </source>
</evidence>